<evidence type="ECO:0000313" key="2">
    <source>
        <dbReference type="EMBL" id="OMJ79798.1"/>
    </source>
</evidence>
<feature type="transmembrane region" description="Helical" evidence="1">
    <location>
        <begin position="51"/>
        <end position="70"/>
    </location>
</feature>
<accession>A0A1R2BSL8</accession>
<keyword evidence="1" id="KW-0472">Membrane</keyword>
<organism evidence="2 3">
    <name type="scientific">Stentor coeruleus</name>
    <dbReference type="NCBI Taxonomy" id="5963"/>
    <lineage>
        <taxon>Eukaryota</taxon>
        <taxon>Sar</taxon>
        <taxon>Alveolata</taxon>
        <taxon>Ciliophora</taxon>
        <taxon>Postciliodesmatophora</taxon>
        <taxon>Heterotrichea</taxon>
        <taxon>Heterotrichida</taxon>
        <taxon>Stentoridae</taxon>
        <taxon>Stentor</taxon>
    </lineage>
</organism>
<evidence type="ECO:0000256" key="1">
    <source>
        <dbReference type="SAM" id="Phobius"/>
    </source>
</evidence>
<feature type="transmembrane region" description="Helical" evidence="1">
    <location>
        <begin position="110"/>
        <end position="134"/>
    </location>
</feature>
<feature type="transmembrane region" description="Helical" evidence="1">
    <location>
        <begin position="16"/>
        <end position="39"/>
    </location>
</feature>
<keyword evidence="1" id="KW-1133">Transmembrane helix</keyword>
<sequence length="309" mass="35790">MSYNSCNDLGIPWCSVIYSFLALSFLLLILTIIQYTLIYKESRIMNYSKNLVFAAQFLQLFSMCLHYAFVGDDFNIIFLLQEYFLNVQYSLVFYYFLIQLSENMRSLRQVKIPLIILNGLMLIGFIVFLAVYIALDLDIYSCNSIIWVYLHGCGIVLSSIFIYLGYHAGKNLKVIAQNYNIVVNNNKLKHFWVIIASMSIASIVNICESVYFIDISNHDCFNSYSDDEYLDIAVFILIRVFSHYLFLVSCLYIFKNERKKSIYSEINSESEKSLPNPFEEPSAWVFSPTTTQLDAILECSQNSNQGSYK</sequence>
<feature type="transmembrane region" description="Helical" evidence="1">
    <location>
        <begin position="76"/>
        <end position="98"/>
    </location>
</feature>
<dbReference type="EMBL" id="MPUH01000453">
    <property type="protein sequence ID" value="OMJ79798.1"/>
    <property type="molecule type" value="Genomic_DNA"/>
</dbReference>
<dbReference type="AlphaFoldDB" id="A0A1R2BSL8"/>
<name>A0A1R2BSL8_9CILI</name>
<gene>
    <name evidence="2" type="ORF">SteCoe_20100</name>
</gene>
<keyword evidence="1" id="KW-0812">Transmembrane</keyword>
<evidence type="ECO:0000313" key="3">
    <source>
        <dbReference type="Proteomes" id="UP000187209"/>
    </source>
</evidence>
<feature type="transmembrane region" description="Helical" evidence="1">
    <location>
        <begin position="146"/>
        <end position="169"/>
    </location>
</feature>
<dbReference type="OrthoDB" id="323297at2759"/>
<reference evidence="2 3" key="1">
    <citation type="submission" date="2016-11" db="EMBL/GenBank/DDBJ databases">
        <title>The macronuclear genome of Stentor coeruleus: a giant cell with tiny introns.</title>
        <authorList>
            <person name="Slabodnick M."/>
            <person name="Ruby J.G."/>
            <person name="Reiff S.B."/>
            <person name="Swart E.C."/>
            <person name="Gosai S."/>
            <person name="Prabakaran S."/>
            <person name="Witkowska E."/>
            <person name="Larue G.E."/>
            <person name="Fisher S."/>
            <person name="Freeman R.M."/>
            <person name="Gunawardena J."/>
            <person name="Chu W."/>
            <person name="Stover N.A."/>
            <person name="Gregory B.D."/>
            <person name="Nowacki M."/>
            <person name="Derisi J."/>
            <person name="Roy S.W."/>
            <person name="Marshall W.F."/>
            <person name="Sood P."/>
        </authorList>
    </citation>
    <scope>NUCLEOTIDE SEQUENCE [LARGE SCALE GENOMIC DNA]</scope>
    <source>
        <strain evidence="2">WM001</strain>
    </source>
</reference>
<proteinExistence type="predicted"/>
<feature type="transmembrane region" description="Helical" evidence="1">
    <location>
        <begin position="232"/>
        <end position="254"/>
    </location>
</feature>
<dbReference type="Proteomes" id="UP000187209">
    <property type="component" value="Unassembled WGS sequence"/>
</dbReference>
<comment type="caution">
    <text evidence="2">The sequence shown here is derived from an EMBL/GenBank/DDBJ whole genome shotgun (WGS) entry which is preliminary data.</text>
</comment>
<protein>
    <recommendedName>
        <fullName evidence="4">THH1/TOM1/TOM3 domain-containing protein</fullName>
    </recommendedName>
</protein>
<keyword evidence="3" id="KW-1185">Reference proteome</keyword>
<feature type="transmembrane region" description="Helical" evidence="1">
    <location>
        <begin position="190"/>
        <end position="212"/>
    </location>
</feature>
<evidence type="ECO:0008006" key="4">
    <source>
        <dbReference type="Google" id="ProtNLM"/>
    </source>
</evidence>